<dbReference type="EMBL" id="LCYG01000023">
    <property type="protein sequence ID" value="KLK93105.1"/>
    <property type="molecule type" value="Genomic_DNA"/>
</dbReference>
<protein>
    <submittedName>
        <fullName evidence="1">Uncharacterized protein</fullName>
    </submittedName>
</protein>
<name>A0A0H1RD18_9HYPH</name>
<gene>
    <name evidence="1" type="ORF">AA309_11140</name>
</gene>
<dbReference type="AlphaFoldDB" id="A0A0H1RD18"/>
<comment type="caution">
    <text evidence="1">The sequence shown here is derived from an EMBL/GenBank/DDBJ whole genome shotgun (WGS) entry which is preliminary data.</text>
</comment>
<evidence type="ECO:0000313" key="2">
    <source>
        <dbReference type="Proteomes" id="UP000035489"/>
    </source>
</evidence>
<dbReference type="RefSeq" id="WP_047189079.1">
    <property type="nucleotide sequence ID" value="NZ_LCYG01000023.1"/>
</dbReference>
<keyword evidence="2" id="KW-1185">Reference proteome</keyword>
<evidence type="ECO:0000313" key="1">
    <source>
        <dbReference type="EMBL" id="KLK93105.1"/>
    </source>
</evidence>
<proteinExistence type="predicted"/>
<accession>A0A0H1RD18</accession>
<organism evidence="1 2">
    <name type="scientific">Microvirga vignae</name>
    <dbReference type="NCBI Taxonomy" id="1225564"/>
    <lineage>
        <taxon>Bacteria</taxon>
        <taxon>Pseudomonadati</taxon>
        <taxon>Pseudomonadota</taxon>
        <taxon>Alphaproteobacteria</taxon>
        <taxon>Hyphomicrobiales</taxon>
        <taxon>Methylobacteriaceae</taxon>
        <taxon>Microvirga</taxon>
    </lineage>
</organism>
<dbReference type="PATRIC" id="fig|1225564.3.peg.2900"/>
<sequence length="68" mass="7941">MPGLTRILALTSRRPWRAHLIDGVYQDEHGRWIIYRHDRRLEPIDRTNPPELIGRGQVIGGVFRGPEE</sequence>
<dbReference type="OrthoDB" id="8021345at2"/>
<dbReference type="Proteomes" id="UP000035489">
    <property type="component" value="Unassembled WGS sequence"/>
</dbReference>
<reference evidence="1 2" key="1">
    <citation type="submission" date="2015-05" db="EMBL/GenBank/DDBJ databases">
        <title>Draft genome sequence of Microvirga vignae strain BR3299, a novel nitrogen fixing bacteria isolated from Brazil semi-aired region.</title>
        <authorList>
            <person name="Zilli J.E."/>
            <person name="Passos S.R."/>
            <person name="Leite J."/>
            <person name="Baldani J.I."/>
            <person name="Xavier G.R."/>
            <person name="Rumjaneck N.G."/>
            <person name="Simoes-Araujo J.L."/>
        </authorList>
    </citation>
    <scope>NUCLEOTIDE SEQUENCE [LARGE SCALE GENOMIC DNA]</scope>
    <source>
        <strain evidence="1 2">BR3299</strain>
    </source>
</reference>